<dbReference type="InParanoid" id="A0A1C7NCR7"/>
<dbReference type="AlphaFoldDB" id="A0A1C7NCR7"/>
<accession>A0A1C7NCR7</accession>
<keyword evidence="4" id="KW-1185">Reference proteome</keyword>
<feature type="compositionally biased region" description="Low complexity" evidence="1">
    <location>
        <begin position="1"/>
        <end position="17"/>
    </location>
</feature>
<evidence type="ECO:0000313" key="3">
    <source>
        <dbReference type="EMBL" id="OBZ86877.1"/>
    </source>
</evidence>
<evidence type="ECO:0000256" key="1">
    <source>
        <dbReference type="SAM" id="MobiDB-lite"/>
    </source>
</evidence>
<name>A0A1C7NCR7_9FUNG</name>
<gene>
    <name evidence="3" type="ORF">A0J61_05073</name>
</gene>
<dbReference type="PANTHER" id="PTHR47718:SF6">
    <property type="entry name" value="PROTEIN FAR1-RELATED SEQUENCE"/>
    <property type="match status" value="1"/>
</dbReference>
<evidence type="ECO:0000259" key="2">
    <source>
        <dbReference type="Pfam" id="PF03101"/>
    </source>
</evidence>
<evidence type="ECO:0000313" key="4">
    <source>
        <dbReference type="Proteomes" id="UP000093000"/>
    </source>
</evidence>
<dbReference type="Proteomes" id="UP000093000">
    <property type="component" value="Unassembled WGS sequence"/>
</dbReference>
<organism evidence="3 4">
    <name type="scientific">Choanephora cucurbitarum</name>
    <dbReference type="NCBI Taxonomy" id="101091"/>
    <lineage>
        <taxon>Eukaryota</taxon>
        <taxon>Fungi</taxon>
        <taxon>Fungi incertae sedis</taxon>
        <taxon>Mucoromycota</taxon>
        <taxon>Mucoromycotina</taxon>
        <taxon>Mucoromycetes</taxon>
        <taxon>Mucorales</taxon>
        <taxon>Mucorineae</taxon>
        <taxon>Choanephoraceae</taxon>
        <taxon>Choanephoroideae</taxon>
        <taxon>Choanephora</taxon>
    </lineage>
</organism>
<reference evidence="3 4" key="1">
    <citation type="submission" date="2016-03" db="EMBL/GenBank/DDBJ databases">
        <title>Choanephora cucurbitarum.</title>
        <authorList>
            <person name="Min B."/>
            <person name="Park H."/>
            <person name="Park J.-H."/>
            <person name="Shin H.-D."/>
            <person name="Choi I.-G."/>
        </authorList>
    </citation>
    <scope>NUCLEOTIDE SEQUENCE [LARGE SCALE GENOMIC DNA]</scope>
    <source>
        <strain evidence="3 4">KUS-F28377</strain>
    </source>
</reference>
<dbReference type="STRING" id="101091.A0A1C7NCR7"/>
<comment type="caution">
    <text evidence="3">The sequence shown here is derived from an EMBL/GenBank/DDBJ whole genome shotgun (WGS) entry which is preliminary data.</text>
</comment>
<feature type="domain" description="FAR1" evidence="2">
    <location>
        <begin position="76"/>
        <end position="148"/>
    </location>
</feature>
<dbReference type="PANTHER" id="PTHR47718">
    <property type="entry name" value="OS01G0519700 PROTEIN"/>
    <property type="match status" value="1"/>
</dbReference>
<sequence>MSSSPIPTSHIPSNITPNATNMMPSSSTSAISISGDHLPAFLREFNSLFSPGAVFDTLGDLRTTVANYGQKYNVVMSTKNSNYRSIYLWCKHAGVYRKSSKQPPYSSKTGKSRKKETKRTDCKCYIKAKKIEEKWTVEHSYGDHNHDIPTNCTVYSLHRRQSEPVKELILQLLNNGQKINSILEYLHMMGIHNIIKKDIENLQQHFRRKKLKEEQDKSSLITPSSVHQALPSTIMMPSSSSIPFHAPVEPLGAIMHPSSSSTNTTHLVNTTPNLMNTPSDMLMVPTPTHKLFTDNVLAGLQPDNTQPCMMHHTNTHSSAANLMPRKMFPYTTSHPPSTSTTIHGKIAFIESE</sequence>
<feature type="region of interest" description="Disordered" evidence="1">
    <location>
        <begin position="1"/>
        <end position="28"/>
    </location>
</feature>
<dbReference type="Pfam" id="PF03101">
    <property type="entry name" value="FAR1"/>
    <property type="match status" value="1"/>
</dbReference>
<dbReference type="OrthoDB" id="2284218at2759"/>
<dbReference type="InterPro" id="IPR004330">
    <property type="entry name" value="FAR1_DNA_bnd_dom"/>
</dbReference>
<protein>
    <recommendedName>
        <fullName evidence="2">FAR1 domain-containing protein</fullName>
    </recommendedName>
</protein>
<dbReference type="EMBL" id="LUGH01000264">
    <property type="protein sequence ID" value="OBZ86877.1"/>
    <property type="molecule type" value="Genomic_DNA"/>
</dbReference>
<proteinExistence type="predicted"/>